<evidence type="ECO:0000313" key="1">
    <source>
        <dbReference type="EMBL" id="TID20326.1"/>
    </source>
</evidence>
<proteinExistence type="predicted"/>
<accession>A0A4Z1PES6</accession>
<dbReference type="Proteomes" id="UP000298493">
    <property type="component" value="Unassembled WGS sequence"/>
</dbReference>
<evidence type="ECO:0000313" key="2">
    <source>
        <dbReference type="Proteomes" id="UP000298493"/>
    </source>
</evidence>
<gene>
    <name evidence="1" type="ORF">E6O75_ATG07786</name>
</gene>
<dbReference type="AlphaFoldDB" id="A0A4Z1PES6"/>
<organism evidence="1 2">
    <name type="scientific">Venturia nashicola</name>
    <dbReference type="NCBI Taxonomy" id="86259"/>
    <lineage>
        <taxon>Eukaryota</taxon>
        <taxon>Fungi</taxon>
        <taxon>Dikarya</taxon>
        <taxon>Ascomycota</taxon>
        <taxon>Pezizomycotina</taxon>
        <taxon>Dothideomycetes</taxon>
        <taxon>Pleosporomycetidae</taxon>
        <taxon>Venturiales</taxon>
        <taxon>Venturiaceae</taxon>
        <taxon>Venturia</taxon>
    </lineage>
</organism>
<sequence length="134" mass="15534">MIHPYDTPIQTPAPLIPFSSLQHLTFITGFRVYSYGNALYTFPEDLDEGVKISTPHPRLPAKLPSLSKSFLNGPSRQVEIYFEVWHSTQQKKRTIWESRGADCYRVLPLAWDSPPNSSLIQREYDLVFEEFFEP</sequence>
<dbReference type="EMBL" id="SNSC02000011">
    <property type="protein sequence ID" value="TID20326.1"/>
    <property type="molecule type" value="Genomic_DNA"/>
</dbReference>
<protein>
    <submittedName>
        <fullName evidence="1">Uncharacterized protein</fullName>
    </submittedName>
</protein>
<reference evidence="1 2" key="1">
    <citation type="submission" date="2019-04" db="EMBL/GenBank/DDBJ databases">
        <title>High contiguity whole genome sequence and gene annotation resource for two Venturia nashicola isolates.</title>
        <authorList>
            <person name="Prokchorchik M."/>
            <person name="Won K."/>
            <person name="Lee Y."/>
            <person name="Choi E.D."/>
            <person name="Segonzac C."/>
            <person name="Sohn K.H."/>
        </authorList>
    </citation>
    <scope>NUCLEOTIDE SEQUENCE [LARGE SCALE GENOMIC DNA]</scope>
    <source>
        <strain evidence="1 2">PRI2</strain>
    </source>
</reference>
<name>A0A4Z1PES6_9PEZI</name>
<keyword evidence="2" id="KW-1185">Reference proteome</keyword>
<comment type="caution">
    <text evidence="1">The sequence shown here is derived from an EMBL/GenBank/DDBJ whole genome shotgun (WGS) entry which is preliminary data.</text>
</comment>